<comment type="caution">
    <text evidence="1">The sequence shown here is derived from an EMBL/GenBank/DDBJ whole genome shotgun (WGS) entry which is preliminary data.</text>
</comment>
<dbReference type="RefSeq" id="WP_141381297.1">
    <property type="nucleotide sequence ID" value="NZ_BJNA01000061.1"/>
</dbReference>
<protein>
    <submittedName>
        <fullName evidence="1">Uncharacterized protein</fullName>
    </submittedName>
</protein>
<organism evidence="1 2">
    <name type="scientific">Microbacterium lacticum</name>
    <dbReference type="NCBI Taxonomy" id="33885"/>
    <lineage>
        <taxon>Bacteria</taxon>
        <taxon>Bacillati</taxon>
        <taxon>Actinomycetota</taxon>
        <taxon>Actinomycetes</taxon>
        <taxon>Micrococcales</taxon>
        <taxon>Microbacteriaceae</taxon>
        <taxon>Microbacterium</taxon>
    </lineage>
</organism>
<name>A0A4Y3URK3_9MICO</name>
<proteinExistence type="predicted"/>
<dbReference type="OrthoDB" id="9791280at2"/>
<evidence type="ECO:0000313" key="2">
    <source>
        <dbReference type="Proteomes" id="UP000319804"/>
    </source>
</evidence>
<dbReference type="EMBL" id="VFPS01000003">
    <property type="protein sequence ID" value="TQM98264.1"/>
    <property type="molecule type" value="Genomic_DNA"/>
</dbReference>
<gene>
    <name evidence="1" type="ORF">FHX68_2308</name>
</gene>
<dbReference type="Proteomes" id="UP000319804">
    <property type="component" value="Unassembled WGS sequence"/>
</dbReference>
<keyword evidence="2" id="KW-1185">Reference proteome</keyword>
<evidence type="ECO:0000313" key="1">
    <source>
        <dbReference type="EMBL" id="TQM98264.1"/>
    </source>
</evidence>
<accession>A0A4Y3URK3</accession>
<dbReference type="AlphaFoldDB" id="A0A4Y3URK3"/>
<reference evidence="1 2" key="1">
    <citation type="submission" date="2019-06" db="EMBL/GenBank/DDBJ databases">
        <title>Sequencing the genomes of 1000 actinobacteria strains.</title>
        <authorList>
            <person name="Klenk H.-P."/>
        </authorList>
    </citation>
    <scope>NUCLEOTIDE SEQUENCE [LARGE SCALE GENOMIC DNA]</scope>
    <source>
        <strain evidence="1 2">DSM 20427</strain>
    </source>
</reference>
<sequence length="228" mass="25070">MDDALEFNVQPPGDLWRFAVGSPEAHGATWVLTCARRTNDVYLSTREHGGGDSKWSFHQSGDWRLQYSRSKAEELGIPRVLSQWNRPATDALGYTEMIRILLPTDDIVPGATELTRLSKVAWIAPAPSGMMTVILMCVVAPGTQVPLPRDLTPLRLVALHDGSVVHVFRAEAEIAGYAPLFQQARKDILRTPAPGGGSRAPSHTDPEARGMVDAVSSEGRHEIWDLWL</sequence>